<comment type="cofactor">
    <cofactor evidence="1 5">
        <name>FAD</name>
        <dbReference type="ChEBI" id="CHEBI:57692"/>
    </cofactor>
</comment>
<gene>
    <name evidence="7" type="ORF">FPAR1323_LOCUS3298</name>
</gene>
<feature type="binding site" evidence="5">
    <location>
        <position position="277"/>
    </location>
    <ligand>
        <name>FAD</name>
        <dbReference type="ChEBI" id="CHEBI:57692"/>
    </ligand>
</feature>
<dbReference type="SUPFAM" id="SSF52343">
    <property type="entry name" value="Ferredoxin reductase-like, C-terminal NADP-linked domain"/>
    <property type="match status" value="1"/>
</dbReference>
<dbReference type="PANTHER" id="PTHR19370:SF185">
    <property type="entry name" value="NADH-CYTOCHROME B5 REDUCTASE"/>
    <property type="match status" value="1"/>
</dbReference>
<dbReference type="GO" id="GO:0016491">
    <property type="term" value="F:oxidoreductase activity"/>
    <property type="evidence" value="ECO:0007669"/>
    <property type="project" value="UniProtKB-KW"/>
</dbReference>
<keyword evidence="3 5" id="KW-0274">FAD</keyword>
<feature type="signal peptide" evidence="6">
    <location>
        <begin position="1"/>
        <end position="24"/>
    </location>
</feature>
<proteinExistence type="predicted"/>
<organism evidence="7">
    <name type="scientific">Florenciella parvula</name>
    <dbReference type="NCBI Taxonomy" id="236787"/>
    <lineage>
        <taxon>Eukaryota</taxon>
        <taxon>Sar</taxon>
        <taxon>Stramenopiles</taxon>
        <taxon>Ochrophyta</taxon>
        <taxon>Dictyochophyceae</taxon>
        <taxon>Florenciellales</taxon>
        <taxon>Florenciella</taxon>
    </lineage>
</organism>
<evidence type="ECO:0000313" key="7">
    <source>
        <dbReference type="EMBL" id="CAD9392922.1"/>
    </source>
</evidence>
<dbReference type="Gene3D" id="3.40.50.80">
    <property type="entry name" value="Nucleotide-binding domain of ferredoxin-NADP reductase (FNR) module"/>
    <property type="match status" value="1"/>
</dbReference>
<dbReference type="InterPro" id="IPR001834">
    <property type="entry name" value="CBR-like"/>
</dbReference>
<feature type="chain" id="PRO_5031538077" description="FAD-binding FR-type domain-containing protein" evidence="6">
    <location>
        <begin position="25"/>
        <end position="459"/>
    </location>
</feature>
<dbReference type="PANTHER" id="PTHR19370">
    <property type="entry name" value="NADH-CYTOCHROME B5 REDUCTASE"/>
    <property type="match status" value="1"/>
</dbReference>
<evidence type="ECO:0000256" key="1">
    <source>
        <dbReference type="ARBA" id="ARBA00001974"/>
    </source>
</evidence>
<dbReference type="AlphaFoldDB" id="A0A7S2FHA9"/>
<evidence type="ECO:0000256" key="5">
    <source>
        <dbReference type="PIRSR" id="PIRSR601834-1"/>
    </source>
</evidence>
<keyword evidence="4" id="KW-0560">Oxidoreductase</keyword>
<protein>
    <recommendedName>
        <fullName evidence="8">FAD-binding FR-type domain-containing protein</fullName>
    </recommendedName>
</protein>
<evidence type="ECO:0008006" key="8">
    <source>
        <dbReference type="Google" id="ProtNLM"/>
    </source>
</evidence>
<keyword evidence="2 5" id="KW-0285">Flavoprotein</keyword>
<reference evidence="7" key="1">
    <citation type="submission" date="2021-01" db="EMBL/GenBank/DDBJ databases">
        <authorList>
            <person name="Corre E."/>
            <person name="Pelletier E."/>
            <person name="Niang G."/>
            <person name="Scheremetjew M."/>
            <person name="Finn R."/>
            <person name="Kale V."/>
            <person name="Holt S."/>
            <person name="Cochrane G."/>
            <person name="Meng A."/>
            <person name="Brown T."/>
            <person name="Cohen L."/>
        </authorList>
    </citation>
    <scope>NUCLEOTIDE SEQUENCE</scope>
    <source>
        <strain evidence="7">RCC1693</strain>
    </source>
</reference>
<accession>A0A7S2FHA9</accession>
<evidence type="ECO:0000256" key="4">
    <source>
        <dbReference type="ARBA" id="ARBA00023002"/>
    </source>
</evidence>
<evidence type="ECO:0000256" key="2">
    <source>
        <dbReference type="ARBA" id="ARBA00022630"/>
    </source>
</evidence>
<dbReference type="EMBL" id="HBGT01006041">
    <property type="protein sequence ID" value="CAD9392922.1"/>
    <property type="molecule type" value="Transcribed_RNA"/>
</dbReference>
<name>A0A7S2FHA9_9STRA</name>
<evidence type="ECO:0000256" key="6">
    <source>
        <dbReference type="SAM" id="SignalP"/>
    </source>
</evidence>
<dbReference type="InterPro" id="IPR039261">
    <property type="entry name" value="FNR_nucleotide-bd"/>
</dbReference>
<sequence length="459" mass="48661">MRMVGRLCAAAVVASSLCASAASASGTPRRVGGRGGATLAFSVRTGLFRSKATTRPATVEVRTVKLKSKRRSLRRIAGRGLAAAGALVSRKARAAGDLMVSLDTPLPSSSSKLAQGGVSNLLVPALLLAVAFALLRSVAGSGGRSAAADQNEPGLGEFITRKYLSPPPAVVHRLKLLKGKGANFADSVRDTWTWVMPPQREQLGDGEWAACTLAGKTPITGSGCTRYSFRLNSARQTFGLGLGQALSLIGIDEANRVLKVHMIPATPRLMAGSFDLILPDEDIETKAQASRSLTASNAEEEGFGAMVQTMELGEQIAAKPGDERLTYDGYLPIDDVHCIASGLGIVPALGLLNELLPSRASSVETANLVWVNEDEGDFVNYVDMENVWYKFSKKLDVSCVLDNDTFGSELWENEAFIASVPDSYVEGMMIVVAGPENFQLNVAKELAAKDFPEGAIVCL</sequence>
<evidence type="ECO:0000256" key="3">
    <source>
        <dbReference type="ARBA" id="ARBA00022827"/>
    </source>
</evidence>
<dbReference type="GO" id="GO:0071949">
    <property type="term" value="F:FAD binding"/>
    <property type="evidence" value="ECO:0007669"/>
    <property type="project" value="TreeGrafter"/>
</dbReference>
<keyword evidence="6" id="KW-0732">Signal</keyword>